<dbReference type="Proteomes" id="UP000248044">
    <property type="component" value="Chromosome"/>
</dbReference>
<sequence length="145" mass="16333">MILDASIFSRALVSMDVSSLKKYMDEKEHEIVLGRATSMDGSVLKFLRPKIVTSKKRLDDGSILKFESRSENFSIITAASGATFEELINVLEKEDYYPAVFPLYPRGVLAVLLQLMALDSVVISLDFQNLRKISMKILKKTLDLL</sequence>
<protein>
    <submittedName>
        <fullName evidence="1">Uncharacterized protein</fullName>
    </submittedName>
</protein>
<name>A0A2U9IBF3_9CREN</name>
<dbReference type="EMBL" id="CP029289">
    <property type="protein sequence ID" value="AWR93342.1"/>
    <property type="molecule type" value="Genomic_DNA"/>
</dbReference>
<gene>
    <name evidence="1" type="ORF">DFR85_00695</name>
</gene>
<evidence type="ECO:0000313" key="1">
    <source>
        <dbReference type="EMBL" id="AWR93342.1"/>
    </source>
</evidence>
<proteinExistence type="predicted"/>
<dbReference type="AlphaFoldDB" id="A0A2U9IBF3"/>
<accession>A0A2U9IBF3</accession>
<organism evidence="1 2">
    <name type="scientific">Acidianus brierleyi</name>
    <dbReference type="NCBI Taxonomy" id="41673"/>
    <lineage>
        <taxon>Archaea</taxon>
        <taxon>Thermoproteota</taxon>
        <taxon>Thermoprotei</taxon>
        <taxon>Sulfolobales</taxon>
        <taxon>Sulfolobaceae</taxon>
        <taxon>Acidianus</taxon>
    </lineage>
</organism>
<keyword evidence="2" id="KW-1185">Reference proteome</keyword>
<evidence type="ECO:0000313" key="2">
    <source>
        <dbReference type="Proteomes" id="UP000248044"/>
    </source>
</evidence>
<reference evidence="1 2" key="1">
    <citation type="submission" date="2018-05" db="EMBL/GenBank/DDBJ databases">
        <title>Complete Genome Sequences of Extremely Thermoacidophilic, Metal-Mobilizing Type-Strain Members of the Archaeal Family Sulfolobaceae: Acidianus brierleyi DSM-1651T, Acidianus sulfidivorans DSM-18786T, Metallosphaera hakonensis DSM-7519T, and Metallosphaera prunae DSM-10039T.</title>
        <authorList>
            <person name="Counts J.A."/>
            <person name="Kelly R.M."/>
        </authorList>
    </citation>
    <scope>NUCLEOTIDE SEQUENCE [LARGE SCALE GENOMIC DNA]</scope>
    <source>
        <strain evidence="1 2">DSM 1651</strain>
    </source>
</reference>